<proteinExistence type="predicted"/>
<accession>A0A956M4D5</accession>
<dbReference type="AlphaFoldDB" id="A0A956M4D5"/>
<dbReference type="EMBL" id="JAGQHR010000853">
    <property type="protein sequence ID" value="MCA9729815.1"/>
    <property type="molecule type" value="Genomic_DNA"/>
</dbReference>
<reference evidence="1" key="1">
    <citation type="submission" date="2020-04" db="EMBL/GenBank/DDBJ databases">
        <authorList>
            <person name="Zhang T."/>
        </authorList>
    </citation>
    <scope>NUCLEOTIDE SEQUENCE</scope>
    <source>
        <strain evidence="1">HKST-UBA01</strain>
    </source>
</reference>
<name>A0A956M4D5_UNCEI</name>
<sequence>MRRTQMISIVMMSLFFVPTIVAESRAFEHEILVSSSQIAITKTEYRSTYLAGGLGWRAAVDPKVQLGFELAGVADLSDPDVESGLFLFTLTMNPGSTDGVSPYVSLKGGVAGSNSGPNVGAAGGEVGVRIPITERFVFRPSFELIRPLKEGGLLTRTFSLIGFSVFID</sequence>
<evidence type="ECO:0000313" key="1">
    <source>
        <dbReference type="EMBL" id="MCA9729815.1"/>
    </source>
</evidence>
<reference evidence="1" key="2">
    <citation type="journal article" date="2021" name="Microbiome">
        <title>Successional dynamics and alternative stable states in a saline activated sludge microbial community over 9 years.</title>
        <authorList>
            <person name="Wang Y."/>
            <person name="Ye J."/>
            <person name="Ju F."/>
            <person name="Liu L."/>
            <person name="Boyd J.A."/>
            <person name="Deng Y."/>
            <person name="Parks D.H."/>
            <person name="Jiang X."/>
            <person name="Yin X."/>
            <person name="Woodcroft B.J."/>
            <person name="Tyson G.W."/>
            <person name="Hugenholtz P."/>
            <person name="Polz M.F."/>
            <person name="Zhang T."/>
        </authorList>
    </citation>
    <scope>NUCLEOTIDE SEQUENCE</scope>
    <source>
        <strain evidence="1">HKST-UBA01</strain>
    </source>
</reference>
<evidence type="ECO:0008006" key="3">
    <source>
        <dbReference type="Google" id="ProtNLM"/>
    </source>
</evidence>
<evidence type="ECO:0000313" key="2">
    <source>
        <dbReference type="Proteomes" id="UP000697710"/>
    </source>
</evidence>
<gene>
    <name evidence="1" type="ORF">KC729_19180</name>
</gene>
<dbReference type="Proteomes" id="UP000697710">
    <property type="component" value="Unassembled WGS sequence"/>
</dbReference>
<protein>
    <recommendedName>
        <fullName evidence="3">Outer membrane protein beta-barrel domain-containing protein</fullName>
    </recommendedName>
</protein>
<comment type="caution">
    <text evidence="1">The sequence shown here is derived from an EMBL/GenBank/DDBJ whole genome shotgun (WGS) entry which is preliminary data.</text>
</comment>
<organism evidence="1 2">
    <name type="scientific">Eiseniibacteriota bacterium</name>
    <dbReference type="NCBI Taxonomy" id="2212470"/>
    <lineage>
        <taxon>Bacteria</taxon>
        <taxon>Candidatus Eiseniibacteriota</taxon>
    </lineage>
</organism>